<keyword evidence="5" id="KW-1185">Reference proteome</keyword>
<evidence type="ECO:0000313" key="4">
    <source>
        <dbReference type="EMBL" id="GGH26913.1"/>
    </source>
</evidence>
<evidence type="ECO:0000256" key="1">
    <source>
        <dbReference type="ARBA" id="ARBA00006484"/>
    </source>
</evidence>
<dbReference type="PRINTS" id="PR00080">
    <property type="entry name" value="SDRFAMILY"/>
</dbReference>
<dbReference type="InterPro" id="IPR002347">
    <property type="entry name" value="SDR_fam"/>
</dbReference>
<keyword evidence="2" id="KW-0560">Oxidoreductase</keyword>
<name>A0ABQ1YJK7_9BACT</name>
<dbReference type="InterPro" id="IPR036291">
    <property type="entry name" value="NAD(P)-bd_dom_sf"/>
</dbReference>
<reference evidence="5" key="1">
    <citation type="journal article" date="2019" name="Int. J. Syst. Evol. Microbiol.">
        <title>The Global Catalogue of Microorganisms (GCM) 10K type strain sequencing project: providing services to taxonomists for standard genome sequencing and annotation.</title>
        <authorList>
            <consortium name="The Broad Institute Genomics Platform"/>
            <consortium name="The Broad Institute Genome Sequencing Center for Infectious Disease"/>
            <person name="Wu L."/>
            <person name="Ma J."/>
        </authorList>
    </citation>
    <scope>NUCLEOTIDE SEQUENCE [LARGE SCALE GENOMIC DNA]</scope>
    <source>
        <strain evidence="5">CGMCC 1.15288</strain>
    </source>
</reference>
<dbReference type="PANTHER" id="PTHR43976:SF16">
    <property type="entry name" value="SHORT-CHAIN DEHYDROGENASE_REDUCTASE FAMILY PROTEIN"/>
    <property type="match status" value="1"/>
</dbReference>
<dbReference type="InterPro" id="IPR051911">
    <property type="entry name" value="SDR_oxidoreductase"/>
</dbReference>
<dbReference type="SUPFAM" id="SSF51735">
    <property type="entry name" value="NAD(P)-binding Rossmann-fold domains"/>
    <property type="match status" value="1"/>
</dbReference>
<comment type="caution">
    <text evidence="4">The sequence shown here is derived from an EMBL/GenBank/DDBJ whole genome shotgun (WGS) entry which is preliminary data.</text>
</comment>
<organism evidence="4 5">
    <name type="scientific">Dyadobacter endophyticus</name>
    <dbReference type="NCBI Taxonomy" id="1749036"/>
    <lineage>
        <taxon>Bacteria</taxon>
        <taxon>Pseudomonadati</taxon>
        <taxon>Bacteroidota</taxon>
        <taxon>Cytophagia</taxon>
        <taxon>Cytophagales</taxon>
        <taxon>Spirosomataceae</taxon>
        <taxon>Dyadobacter</taxon>
    </lineage>
</organism>
<evidence type="ECO:0000313" key="5">
    <source>
        <dbReference type="Proteomes" id="UP000600214"/>
    </source>
</evidence>
<protein>
    <submittedName>
        <fullName evidence="4">Short-chain dehydrogenase/reductase</fullName>
    </submittedName>
</protein>
<dbReference type="Proteomes" id="UP000600214">
    <property type="component" value="Unassembled WGS sequence"/>
</dbReference>
<proteinExistence type="inferred from homology"/>
<evidence type="ECO:0000256" key="3">
    <source>
        <dbReference type="RuleBase" id="RU000363"/>
    </source>
</evidence>
<dbReference type="CDD" id="cd05374">
    <property type="entry name" value="17beta-HSD-like_SDR_c"/>
    <property type="match status" value="1"/>
</dbReference>
<dbReference type="RefSeq" id="WP_188929685.1">
    <property type="nucleotide sequence ID" value="NZ_BMIA01000001.1"/>
</dbReference>
<evidence type="ECO:0000256" key="2">
    <source>
        <dbReference type="ARBA" id="ARBA00023002"/>
    </source>
</evidence>
<dbReference type="EMBL" id="BMIA01000001">
    <property type="protein sequence ID" value="GGH26913.1"/>
    <property type="molecule type" value="Genomic_DNA"/>
</dbReference>
<accession>A0ABQ1YJK7</accession>
<sequence>MQTIFITGASSGLGKAAARLFQARGWKVIATMRNPEKETELDRLANVTLLPLDVTDAAQVKLTIQKAITSGVDVVLNNAGYGLVGGFEGYSDDQIRKQLETNLLGVFRVSQPFVTYFREQNRKGLVVTVTSAAGIAANPLASVYSATKFALEGWSEAMNYEVNQFGIRFKTVAPGAMNTDYVGRSLAFVAHDAYSPLWNKMMSGFEDGSTNVVFSEPSEIAEIIYQAATDGKPQLRYLAGPDAVNAARERQEMGLQAHSEQISKLYQINENGK</sequence>
<dbReference type="Pfam" id="PF00106">
    <property type="entry name" value="adh_short"/>
    <property type="match status" value="1"/>
</dbReference>
<dbReference type="Gene3D" id="3.40.50.720">
    <property type="entry name" value="NAD(P)-binding Rossmann-like Domain"/>
    <property type="match status" value="1"/>
</dbReference>
<comment type="similarity">
    <text evidence="1 3">Belongs to the short-chain dehydrogenases/reductases (SDR) family.</text>
</comment>
<gene>
    <name evidence="4" type="ORF">GCM10007423_12250</name>
</gene>
<dbReference type="PRINTS" id="PR00081">
    <property type="entry name" value="GDHRDH"/>
</dbReference>
<dbReference type="PANTHER" id="PTHR43976">
    <property type="entry name" value="SHORT CHAIN DEHYDROGENASE"/>
    <property type="match status" value="1"/>
</dbReference>